<evidence type="ECO:0000313" key="3">
    <source>
        <dbReference type="Proteomes" id="UP001172102"/>
    </source>
</evidence>
<gene>
    <name evidence="2" type="ORF">B0H67DRAFT_86029</name>
</gene>
<name>A0AA40EB45_9PEZI</name>
<dbReference type="AlphaFoldDB" id="A0AA40EB45"/>
<feature type="compositionally biased region" description="Polar residues" evidence="1">
    <location>
        <begin position="1"/>
        <end position="19"/>
    </location>
</feature>
<accession>A0AA40EB45</accession>
<evidence type="ECO:0000313" key="2">
    <source>
        <dbReference type="EMBL" id="KAK0731767.1"/>
    </source>
</evidence>
<dbReference type="Proteomes" id="UP001172102">
    <property type="component" value="Unassembled WGS sequence"/>
</dbReference>
<sequence length="199" mass="22393">MEFSAELQSTHRSIAAQRTQPKEHPAFPEPATSDATARTCRRRVSPAKRRMHDTAHHNRFSLSQKNKNKNKNIASCRAGRARRTDLYPHLGECAAQMEYKVRIRGVWSCHATYLCSSSLGWLQLIMGAFSAPALIIAIAIHGELRCHKPTTGPRPHDPHQRSLTLPEAQSRMPPSPLRLPAFSCNLKTWPISCRWSAVL</sequence>
<dbReference type="EMBL" id="JAUKUA010000001">
    <property type="protein sequence ID" value="KAK0731767.1"/>
    <property type="molecule type" value="Genomic_DNA"/>
</dbReference>
<evidence type="ECO:0000256" key="1">
    <source>
        <dbReference type="SAM" id="MobiDB-lite"/>
    </source>
</evidence>
<feature type="region of interest" description="Disordered" evidence="1">
    <location>
        <begin position="148"/>
        <end position="174"/>
    </location>
</feature>
<organism evidence="2 3">
    <name type="scientific">Lasiosphaeris hirsuta</name>
    <dbReference type="NCBI Taxonomy" id="260670"/>
    <lineage>
        <taxon>Eukaryota</taxon>
        <taxon>Fungi</taxon>
        <taxon>Dikarya</taxon>
        <taxon>Ascomycota</taxon>
        <taxon>Pezizomycotina</taxon>
        <taxon>Sordariomycetes</taxon>
        <taxon>Sordariomycetidae</taxon>
        <taxon>Sordariales</taxon>
        <taxon>Lasiosphaeriaceae</taxon>
        <taxon>Lasiosphaeris</taxon>
    </lineage>
</organism>
<feature type="region of interest" description="Disordered" evidence="1">
    <location>
        <begin position="1"/>
        <end position="53"/>
    </location>
</feature>
<proteinExistence type="predicted"/>
<comment type="caution">
    <text evidence="2">The sequence shown here is derived from an EMBL/GenBank/DDBJ whole genome shotgun (WGS) entry which is preliminary data.</text>
</comment>
<protein>
    <submittedName>
        <fullName evidence="2">Uncharacterized protein</fullName>
    </submittedName>
</protein>
<keyword evidence="3" id="KW-1185">Reference proteome</keyword>
<reference evidence="2" key="1">
    <citation type="submission" date="2023-06" db="EMBL/GenBank/DDBJ databases">
        <title>Genome-scale phylogeny and comparative genomics of the fungal order Sordariales.</title>
        <authorList>
            <consortium name="Lawrence Berkeley National Laboratory"/>
            <person name="Hensen N."/>
            <person name="Bonometti L."/>
            <person name="Westerberg I."/>
            <person name="Brannstrom I.O."/>
            <person name="Guillou S."/>
            <person name="Cros-Aarteil S."/>
            <person name="Calhoun S."/>
            <person name="Haridas S."/>
            <person name="Kuo A."/>
            <person name="Mondo S."/>
            <person name="Pangilinan J."/>
            <person name="Riley R."/>
            <person name="Labutti K."/>
            <person name="Andreopoulos B."/>
            <person name="Lipzen A."/>
            <person name="Chen C."/>
            <person name="Yanf M."/>
            <person name="Daum C."/>
            <person name="Ng V."/>
            <person name="Clum A."/>
            <person name="Steindorff A."/>
            <person name="Ohm R."/>
            <person name="Martin F."/>
            <person name="Silar P."/>
            <person name="Natvig D."/>
            <person name="Lalanne C."/>
            <person name="Gautier V."/>
            <person name="Ament-Velasquez S.L."/>
            <person name="Kruys A."/>
            <person name="Hutchinson M.I."/>
            <person name="Powell A.J."/>
            <person name="Barry K."/>
            <person name="Miller A.N."/>
            <person name="Grigoriev I.V."/>
            <person name="Debuchy R."/>
            <person name="Gladieux P."/>
            <person name="Thoren M.H."/>
            <person name="Johannesson H."/>
        </authorList>
    </citation>
    <scope>NUCLEOTIDE SEQUENCE</scope>
    <source>
        <strain evidence="2">SMH4607-1</strain>
    </source>
</reference>
<feature type="compositionally biased region" description="Basic residues" evidence="1">
    <location>
        <begin position="39"/>
        <end position="51"/>
    </location>
</feature>